<comment type="subcellular location">
    <subcellularLocation>
        <location evidence="1">Nucleus</location>
    </subcellularLocation>
</comment>
<dbReference type="InterPro" id="IPR041291">
    <property type="entry name" value="TUDOR_5"/>
</dbReference>
<dbReference type="InterPro" id="IPR041292">
    <property type="entry name" value="Tudor_4"/>
</dbReference>
<feature type="domain" description="DUF5604" evidence="4">
    <location>
        <begin position="155"/>
        <end position="209"/>
    </location>
</feature>
<dbReference type="PANTHER" id="PTHR46024:SF1">
    <property type="entry name" value="HISTONE-LYSINE N-METHYLTRANSFERASE EGGLESS"/>
    <property type="match status" value="1"/>
</dbReference>
<dbReference type="Pfam" id="PF18300">
    <property type="entry name" value="DUF5604"/>
    <property type="match status" value="1"/>
</dbReference>
<feature type="domain" description="Histone methyltransferase Tudor" evidence="6">
    <location>
        <begin position="217"/>
        <end position="257"/>
    </location>
</feature>
<sequence length="373" mass="43166">MAMIMTVDQLETKTLLLQESLKTEENLLDYECEESLKTEENLLDYECEDEKHIFESPNDSVCCVNETARKRKLCQNGLDCPRPFKKPVVVLTRLPEYKKPARINKCSESDRTPPPTSPPSTSTNAADVAPVIISSVFGHSSKEIITARPEAQKDELKLNMVVLARRRPMRWQQGKIVEIVTREDGRLKYKVSFEEKGKSLVSGHHVAFDTTAKVEQLYVGARVVIQCQDNKYRFQPGVVGELRSRKNRLRFLIFLDDHTPVYVGLPLIHLVWKPLENIADDIPEGPHKDFIEHYLNKWPYPQLTQYRLGQTLNAELNRVLQKCEVQIIDCSLMQVIFQESEHKEWIYRGSSRLAHMAKFLEMKHREQLECDSD</sequence>
<dbReference type="GO" id="GO:0010629">
    <property type="term" value="P:negative regulation of gene expression"/>
    <property type="evidence" value="ECO:0007669"/>
    <property type="project" value="TreeGrafter"/>
</dbReference>
<keyword evidence="2" id="KW-0539">Nucleus</keyword>
<evidence type="ECO:0000259" key="6">
    <source>
        <dbReference type="Pfam" id="PF18359"/>
    </source>
</evidence>
<feature type="compositionally biased region" description="Basic and acidic residues" evidence="3">
    <location>
        <begin position="102"/>
        <end position="111"/>
    </location>
</feature>
<dbReference type="InterPro" id="IPR040880">
    <property type="entry name" value="DUF5604"/>
</dbReference>
<dbReference type="PANTHER" id="PTHR46024">
    <property type="entry name" value="HISTONE-LYSINE N-METHYLTRANSFERASE EGGLESS"/>
    <property type="match status" value="1"/>
</dbReference>
<dbReference type="GO" id="GO:0005634">
    <property type="term" value="C:nucleus"/>
    <property type="evidence" value="ECO:0007669"/>
    <property type="project" value="UniProtKB-SubCell"/>
</dbReference>
<evidence type="ECO:0000256" key="1">
    <source>
        <dbReference type="ARBA" id="ARBA00004123"/>
    </source>
</evidence>
<dbReference type="Pfam" id="PF18358">
    <property type="entry name" value="Tudor_4"/>
    <property type="match status" value="1"/>
</dbReference>
<evidence type="ECO:0000259" key="4">
    <source>
        <dbReference type="Pfam" id="PF18300"/>
    </source>
</evidence>
<reference evidence="8" key="1">
    <citation type="submission" date="2025-08" db="UniProtKB">
        <authorList>
            <consortium name="RefSeq"/>
        </authorList>
    </citation>
    <scope>IDENTIFICATION</scope>
</reference>
<evidence type="ECO:0000259" key="5">
    <source>
        <dbReference type="Pfam" id="PF18358"/>
    </source>
</evidence>
<evidence type="ECO:0000256" key="3">
    <source>
        <dbReference type="SAM" id="MobiDB-lite"/>
    </source>
</evidence>
<name>A0A9Y3S410_9CICH</name>
<dbReference type="GO" id="GO:0070828">
    <property type="term" value="P:heterochromatin organization"/>
    <property type="evidence" value="ECO:0007669"/>
    <property type="project" value="TreeGrafter"/>
</dbReference>
<dbReference type="Proteomes" id="UP000695023">
    <property type="component" value="Unplaced"/>
</dbReference>
<protein>
    <submittedName>
        <fullName evidence="8">Histone-lysine N-methyltransferase SETDB1-B-like</fullName>
    </submittedName>
</protein>
<feature type="region of interest" description="Disordered" evidence="3">
    <location>
        <begin position="102"/>
        <end position="125"/>
    </location>
</feature>
<feature type="domain" description="Histone methyltransferase Tudor" evidence="5">
    <location>
        <begin position="309"/>
        <end position="353"/>
    </location>
</feature>
<dbReference type="Gene3D" id="2.30.30.140">
    <property type="match status" value="2"/>
</dbReference>
<keyword evidence="7" id="KW-1185">Reference proteome</keyword>
<dbReference type="AlphaFoldDB" id="A0A9Y3S410"/>
<evidence type="ECO:0000256" key="2">
    <source>
        <dbReference type="ARBA" id="ARBA00023242"/>
    </source>
</evidence>
<dbReference type="Pfam" id="PF18359">
    <property type="entry name" value="Tudor_5"/>
    <property type="match status" value="1"/>
</dbReference>
<proteinExistence type="predicted"/>
<accession>A0A9Y3S410</accession>
<evidence type="ECO:0000313" key="7">
    <source>
        <dbReference type="Proteomes" id="UP000695023"/>
    </source>
</evidence>
<dbReference type="InterPro" id="IPR051516">
    <property type="entry name" value="SETDB_methyltransferase"/>
</dbReference>
<evidence type="ECO:0000313" key="8">
    <source>
        <dbReference type="RefSeq" id="XP_005754814.1"/>
    </source>
</evidence>
<organism evidence="7 8">
    <name type="scientific">Pundamilia nyererei</name>
    <dbReference type="NCBI Taxonomy" id="303518"/>
    <lineage>
        <taxon>Eukaryota</taxon>
        <taxon>Metazoa</taxon>
        <taxon>Chordata</taxon>
        <taxon>Craniata</taxon>
        <taxon>Vertebrata</taxon>
        <taxon>Euteleostomi</taxon>
        <taxon>Actinopterygii</taxon>
        <taxon>Neopterygii</taxon>
        <taxon>Teleostei</taxon>
        <taxon>Neoteleostei</taxon>
        <taxon>Acanthomorphata</taxon>
        <taxon>Ovalentaria</taxon>
        <taxon>Cichlomorphae</taxon>
        <taxon>Cichliformes</taxon>
        <taxon>Cichlidae</taxon>
        <taxon>African cichlids</taxon>
        <taxon>Pseudocrenilabrinae</taxon>
        <taxon>Haplochromini</taxon>
        <taxon>Pundamilia</taxon>
    </lineage>
</organism>
<dbReference type="RefSeq" id="XP_005754814.1">
    <property type="nucleotide sequence ID" value="XM_005754757.2"/>
</dbReference>
<gene>
    <name evidence="8" type="primary">LOC102192791</name>
</gene>
<dbReference type="GeneID" id="102192791"/>
<dbReference type="GO" id="GO:0046974">
    <property type="term" value="F:histone H3K9 methyltransferase activity"/>
    <property type="evidence" value="ECO:0007669"/>
    <property type="project" value="TreeGrafter"/>
</dbReference>